<protein>
    <submittedName>
        <fullName evidence="3">Succinoglycan biosynthesis protein exoa</fullName>
    </submittedName>
</protein>
<dbReference type="AlphaFoldDB" id="A0A512SWJ4"/>
<dbReference type="InterPro" id="IPR001173">
    <property type="entry name" value="Glyco_trans_2-like"/>
</dbReference>
<organism evidence="3 4">
    <name type="scientific">Knoellia locipacati</name>
    <dbReference type="NCBI Taxonomy" id="882824"/>
    <lineage>
        <taxon>Bacteria</taxon>
        <taxon>Bacillati</taxon>
        <taxon>Actinomycetota</taxon>
        <taxon>Actinomycetes</taxon>
        <taxon>Micrococcales</taxon>
        <taxon>Intrasporangiaceae</taxon>
        <taxon>Knoellia</taxon>
    </lineage>
</organism>
<dbReference type="EMBL" id="BKBA01000003">
    <property type="protein sequence ID" value="GEQ12319.1"/>
    <property type="molecule type" value="Genomic_DNA"/>
</dbReference>
<dbReference type="CDD" id="cd02525">
    <property type="entry name" value="Succinoglycan_BP_ExoA"/>
    <property type="match status" value="1"/>
</dbReference>
<evidence type="ECO:0000259" key="2">
    <source>
        <dbReference type="Pfam" id="PF00535"/>
    </source>
</evidence>
<feature type="transmembrane region" description="Helical" evidence="1">
    <location>
        <begin position="282"/>
        <end position="299"/>
    </location>
</feature>
<keyword evidence="1" id="KW-0472">Membrane</keyword>
<comment type="caution">
    <text evidence="3">The sequence shown here is derived from an EMBL/GenBank/DDBJ whole genome shotgun (WGS) entry which is preliminary data.</text>
</comment>
<keyword evidence="4" id="KW-1185">Reference proteome</keyword>
<keyword evidence="1" id="KW-0812">Transmembrane</keyword>
<dbReference type="SUPFAM" id="SSF53448">
    <property type="entry name" value="Nucleotide-diphospho-sugar transferases"/>
    <property type="match status" value="1"/>
</dbReference>
<evidence type="ECO:0000256" key="1">
    <source>
        <dbReference type="SAM" id="Phobius"/>
    </source>
</evidence>
<dbReference type="RefSeq" id="WP_147061855.1">
    <property type="nucleotide sequence ID" value="NZ_BAABDN010000001.1"/>
</dbReference>
<dbReference type="InterPro" id="IPR050834">
    <property type="entry name" value="Glycosyltransf_2"/>
</dbReference>
<proteinExistence type="predicted"/>
<reference evidence="3 4" key="1">
    <citation type="submission" date="2019-07" db="EMBL/GenBank/DDBJ databases">
        <title>Whole genome shotgun sequence of Knoellia locipacati NBRC 109775.</title>
        <authorList>
            <person name="Hosoyama A."/>
            <person name="Uohara A."/>
            <person name="Ohji S."/>
            <person name="Ichikawa N."/>
        </authorList>
    </citation>
    <scope>NUCLEOTIDE SEQUENCE [LARGE SCALE GENOMIC DNA]</scope>
    <source>
        <strain evidence="3 4">NBRC 109775</strain>
    </source>
</reference>
<dbReference type="Proteomes" id="UP000321793">
    <property type="component" value="Unassembled WGS sequence"/>
</dbReference>
<dbReference type="PANTHER" id="PTHR43685:SF2">
    <property type="entry name" value="GLYCOSYLTRANSFERASE 2-LIKE DOMAIN-CONTAINING PROTEIN"/>
    <property type="match status" value="1"/>
</dbReference>
<dbReference type="Pfam" id="PF00535">
    <property type="entry name" value="Glycos_transf_2"/>
    <property type="match status" value="1"/>
</dbReference>
<evidence type="ECO:0000313" key="4">
    <source>
        <dbReference type="Proteomes" id="UP000321793"/>
    </source>
</evidence>
<name>A0A512SWJ4_9MICO</name>
<sequence length="335" mass="35725">MSEPADPDDSTAALPPVSVVIPVLNEERHLRDAVGQVLRQSYAGDLEVVLALGPSTDRTDEVAAELASADPRVRTVPNPSGRTPAALNAGIGASRHDVVVRVDGHAEIPEDYVATAVRTLDETGADNVGGLMKAVGRSAFERAVACAMRSRIGVGGGTFHVGGGAGPVDTVYLGAFRRSALERVGGYDERYTRTQDWHLNLRLRQTGGTVWFTPDMEVTYRPRSSVRALARQYFQYGQWRRVVAREHPETMNARYLAPPVMVAGTTAATLLGLVWAPALLVPTAYVVGVVVGGAAISAGEPARTRALAPVVLATMHWAWGVGFLTSPRSLGRETP</sequence>
<dbReference type="OrthoDB" id="1757142at2"/>
<dbReference type="InterPro" id="IPR029044">
    <property type="entry name" value="Nucleotide-diphossugar_trans"/>
</dbReference>
<dbReference type="PANTHER" id="PTHR43685">
    <property type="entry name" value="GLYCOSYLTRANSFERASE"/>
    <property type="match status" value="1"/>
</dbReference>
<evidence type="ECO:0000313" key="3">
    <source>
        <dbReference type="EMBL" id="GEQ12319.1"/>
    </source>
</evidence>
<accession>A0A512SWJ4</accession>
<dbReference type="Gene3D" id="3.90.550.10">
    <property type="entry name" value="Spore Coat Polysaccharide Biosynthesis Protein SpsA, Chain A"/>
    <property type="match status" value="1"/>
</dbReference>
<feature type="domain" description="Glycosyltransferase 2-like" evidence="2">
    <location>
        <begin position="18"/>
        <end position="184"/>
    </location>
</feature>
<keyword evidence="1" id="KW-1133">Transmembrane helix</keyword>
<gene>
    <name evidence="3" type="primary">exoA</name>
    <name evidence="3" type="ORF">KLO01_03660</name>
</gene>